<feature type="compositionally biased region" description="Basic and acidic residues" evidence="1">
    <location>
        <begin position="777"/>
        <end position="791"/>
    </location>
</feature>
<feature type="compositionally biased region" description="Polar residues" evidence="1">
    <location>
        <begin position="691"/>
        <end position="737"/>
    </location>
</feature>
<feature type="compositionally biased region" description="Polar residues" evidence="1">
    <location>
        <begin position="915"/>
        <end position="935"/>
    </location>
</feature>
<dbReference type="Proteomes" id="UP001374584">
    <property type="component" value="Unassembled WGS sequence"/>
</dbReference>
<feature type="compositionally biased region" description="Polar residues" evidence="1">
    <location>
        <begin position="621"/>
        <end position="631"/>
    </location>
</feature>
<evidence type="ECO:0000313" key="3">
    <source>
        <dbReference type="Proteomes" id="UP001374584"/>
    </source>
</evidence>
<evidence type="ECO:0008006" key="4">
    <source>
        <dbReference type="Google" id="ProtNLM"/>
    </source>
</evidence>
<feature type="compositionally biased region" description="Polar residues" evidence="1">
    <location>
        <begin position="567"/>
        <end position="580"/>
    </location>
</feature>
<feature type="compositionally biased region" description="Polar residues" evidence="1">
    <location>
        <begin position="792"/>
        <end position="802"/>
    </location>
</feature>
<feature type="region of interest" description="Disordered" evidence="1">
    <location>
        <begin position="331"/>
        <end position="408"/>
    </location>
</feature>
<feature type="region of interest" description="Disordered" evidence="1">
    <location>
        <begin position="560"/>
        <end position="581"/>
    </location>
</feature>
<feature type="compositionally biased region" description="Polar residues" evidence="1">
    <location>
        <begin position="754"/>
        <end position="772"/>
    </location>
</feature>
<keyword evidence="3" id="KW-1185">Reference proteome</keyword>
<evidence type="ECO:0000313" key="2">
    <source>
        <dbReference type="EMBL" id="KAK7353488.1"/>
    </source>
</evidence>
<feature type="compositionally biased region" description="Basic and acidic residues" evidence="1">
    <location>
        <begin position="640"/>
        <end position="649"/>
    </location>
</feature>
<comment type="caution">
    <text evidence="2">The sequence shown here is derived from an EMBL/GenBank/DDBJ whole genome shotgun (WGS) entry which is preliminary data.</text>
</comment>
<feature type="region of interest" description="Disordered" evidence="1">
    <location>
        <begin position="502"/>
        <end position="524"/>
    </location>
</feature>
<feature type="compositionally biased region" description="Polar residues" evidence="1">
    <location>
        <begin position="1061"/>
        <end position="1072"/>
    </location>
</feature>
<feature type="compositionally biased region" description="Basic and acidic residues" evidence="1">
    <location>
        <begin position="1124"/>
        <end position="1133"/>
    </location>
</feature>
<dbReference type="EMBL" id="JAYMYR010000007">
    <property type="protein sequence ID" value="KAK7353488.1"/>
    <property type="molecule type" value="Genomic_DNA"/>
</dbReference>
<dbReference type="PANTHER" id="PTHR31008:SF5">
    <property type="entry name" value="EXPRESSED PROTEIN"/>
    <property type="match status" value="1"/>
</dbReference>
<feature type="region of interest" description="Disordered" evidence="1">
    <location>
        <begin position="1057"/>
        <end position="1142"/>
    </location>
</feature>
<sequence>MDCKGRDAKQQVKVQKQSIISRVVALRFANLSFSRFCYQYHLASTLLGKADTQTLPSTSTEWPLDETRGLRSSVFSSLIFEMEDAIDATATLDYASIQIFPHQNRYEAFVCKGKQSDKVAAGHLEHLLPHLPAINDLYAEGFDANFDLELPENLRGAEWFSKATLKRFLHVVSSPDLINVISSILDEMSQLEVSKKFHVSLYGKGHQDLETERDGNYSSDGEAPTSKPEVNIVSPDASKNELLRAMDLRLTALIDKLAETFNKAAGATCSPEDLTCLAKFSQHFGATNIGHSLCKFMELNHNNQHVGPLSNETILHSCDVAKEDANKTVKNLQSSKPLHSDTPVKYGVSPAKAAQVERHGSTESEESSNSSDEDQTSAERSRSLVRSATPRRSASPMRRVQIGRAGPRRAAALTIKSLNYFSGRERPNLFRDVSENDCEGEVSEQSYKKSEIDVRRITVQDAISLFESKQRDQTTDIQKRKSLADVSLSTNKSVLRRWSAGMGETSVQDQPEHVPEDPVPLTSNDMVYDKIPKNSEAEMVSDFVSEIDSSNEITDCDVKPEREENIGSCTEVNPDETNPTVKDETVKKLAASAEWNQRKQEEFNQILKKMVESKPVLFGKSQPSRSQNISFEQRGGSYDNYKEKRDAKLRVAKTGKQVEKEAQFRQMQQLLDKRKVEMSKNVSASKKSSSRLPQNSQRNSTRPANSPKETSKPSATKRISSRTSPMPATRKSWSATPSPRAAGTSPAKARGGISSANTTPTRRKPVSTTSVPQPIPQKERSQPQKRNDKETQTSSNSKSLKSMNEKRKPAVPNKSKAVKAKVTTASEEASVPSKTSFSNKGTKKSSVVPLESKPFLRKGSRMGHGTADLTKKKGPPKMEKSQRESADLIEDQESELVVTASDLVSHHSDGDTMTPVHQNATTEPDPQVNNQSQCSEPEKLDQNPIDGGVVTYSEESSLNIRNEEESTISPSAWVDAEEDLLMPKQCEDDTFQSESLANAVPVGSSSPRVRHSLSQMLLEESSEPETCEWGNAENPPAMIFQKDAPKGLKRLLKFARKSKGDTGSTGWSSPSVFSEGEDDAEELKNSNKRNADNLLRKAALNVKSYGQPKNSVHDGYERNLAGRGDGKGSHKMQDGAGPTTRASRSFFSLSAFRGSKPSESKFH</sequence>
<feature type="compositionally biased region" description="Basic and acidic residues" evidence="1">
    <location>
        <begin position="876"/>
        <end position="886"/>
    </location>
</feature>
<reference evidence="2 3" key="1">
    <citation type="submission" date="2024-01" db="EMBL/GenBank/DDBJ databases">
        <title>The genomes of 5 underutilized Papilionoideae crops provide insights into root nodulation and disease resistanc.</title>
        <authorList>
            <person name="Jiang F."/>
        </authorList>
    </citation>
    <scope>NUCLEOTIDE SEQUENCE [LARGE SCALE GENOMIC DNA]</scope>
    <source>
        <strain evidence="2">JINMINGXINNONG_FW02</strain>
        <tissue evidence="2">Leaves</tissue>
    </source>
</reference>
<evidence type="ECO:0000256" key="1">
    <source>
        <dbReference type="SAM" id="MobiDB-lite"/>
    </source>
</evidence>
<feature type="compositionally biased region" description="Basic and acidic residues" evidence="1">
    <location>
        <begin position="1082"/>
        <end position="1095"/>
    </location>
</feature>
<gene>
    <name evidence="2" type="ORF">VNO80_18936</name>
</gene>
<accession>A0AAN9MJZ1</accession>
<organism evidence="2 3">
    <name type="scientific">Phaseolus coccineus</name>
    <name type="common">Scarlet runner bean</name>
    <name type="synonym">Phaseolus multiflorus</name>
    <dbReference type="NCBI Taxonomy" id="3886"/>
    <lineage>
        <taxon>Eukaryota</taxon>
        <taxon>Viridiplantae</taxon>
        <taxon>Streptophyta</taxon>
        <taxon>Embryophyta</taxon>
        <taxon>Tracheophyta</taxon>
        <taxon>Spermatophyta</taxon>
        <taxon>Magnoliopsida</taxon>
        <taxon>eudicotyledons</taxon>
        <taxon>Gunneridae</taxon>
        <taxon>Pentapetalae</taxon>
        <taxon>rosids</taxon>
        <taxon>fabids</taxon>
        <taxon>Fabales</taxon>
        <taxon>Fabaceae</taxon>
        <taxon>Papilionoideae</taxon>
        <taxon>50 kb inversion clade</taxon>
        <taxon>NPAAA clade</taxon>
        <taxon>indigoferoid/millettioid clade</taxon>
        <taxon>Phaseoleae</taxon>
        <taxon>Phaseolus</taxon>
    </lineage>
</organism>
<proteinExistence type="predicted"/>
<name>A0AAN9MJZ1_PHACN</name>
<feature type="region of interest" description="Disordered" evidence="1">
    <location>
        <begin position="617"/>
        <end position="949"/>
    </location>
</feature>
<dbReference type="PANTHER" id="PTHR31008">
    <property type="entry name" value="COP1-INTERACTING PROTEIN-RELATED"/>
    <property type="match status" value="1"/>
</dbReference>
<dbReference type="AlphaFoldDB" id="A0AAN9MJZ1"/>
<feature type="compositionally biased region" description="Acidic residues" evidence="1">
    <location>
        <begin position="363"/>
        <end position="376"/>
    </location>
</feature>
<protein>
    <recommendedName>
        <fullName evidence="4">COP1-interacting protein 7</fullName>
    </recommendedName>
</protein>
<feature type="region of interest" description="Disordered" evidence="1">
    <location>
        <begin position="209"/>
        <end position="229"/>
    </location>
</feature>